<feature type="compositionally biased region" description="Polar residues" evidence="1">
    <location>
        <begin position="501"/>
        <end position="516"/>
    </location>
</feature>
<protein>
    <recommendedName>
        <fullName evidence="4">Transcription factor VHR1</fullName>
    </recommendedName>
</protein>
<feature type="compositionally biased region" description="Low complexity" evidence="1">
    <location>
        <begin position="131"/>
        <end position="142"/>
    </location>
</feature>
<organism evidence="2 3">
    <name type="scientific">Geotrichum candidum</name>
    <name type="common">Oospora lactis</name>
    <name type="synonym">Dipodascus geotrichum</name>
    <dbReference type="NCBI Taxonomy" id="1173061"/>
    <lineage>
        <taxon>Eukaryota</taxon>
        <taxon>Fungi</taxon>
        <taxon>Dikarya</taxon>
        <taxon>Ascomycota</taxon>
        <taxon>Saccharomycotina</taxon>
        <taxon>Dipodascomycetes</taxon>
        <taxon>Dipodascales</taxon>
        <taxon>Dipodascaceae</taxon>
        <taxon>Geotrichum</taxon>
    </lineage>
</organism>
<dbReference type="Proteomes" id="UP000750522">
    <property type="component" value="Unassembled WGS sequence"/>
</dbReference>
<dbReference type="EMBL" id="QQZK01000153">
    <property type="protein sequence ID" value="KAF5095249.1"/>
    <property type="molecule type" value="Genomic_DNA"/>
</dbReference>
<sequence length="527" mass="57206">MNDDSFSDTSVSFHKSKSGGITQTIRLKLNFMDERQWKKFSARRLELIDSLSLSERKASEQDDDITGVADRLRIEYGYPSEALIDFEKLVRAGIQSVRRNRKRVPKFKTHGSSPTAAPVMPHQHNYHKRGGAAPYTAGTTAGSVSPNPTLISMAPSGSSAKDADTDMIDVAEDHRGRISISALVSPDSSSTKHNSNNGYSNTSTPRRQSTDSSASARVQLPPLKNLDPIPEKMRHSVDQLVSFLDRSDLPPNQDVAKLEYAGFSILHTAATVSVQARVFGTTDDYIRFINSVLLSKTVLQAISNVLPASSVLISEQQLIEHLKIKVAIAAIAIGFDPVIRALAAVFEDMVNFDQLPDGQHYDFHFNSNNYTNGNSNQTCSQLPSPRSSTAPSITPVTLRFLSQKLDFTYAPGSSTPPTIIEILENGKSAFHILGDNKVLKIRNLNGGGAVVETDADLAEIFETSHIDLELFFPVFDNANITNAGSAGSAGSIGNSGFGNNKNTSHGNPSASNTVSRNPKGMRFQEVL</sequence>
<feature type="region of interest" description="Disordered" evidence="1">
    <location>
        <begin position="182"/>
        <end position="229"/>
    </location>
</feature>
<reference evidence="2" key="2">
    <citation type="submission" date="2020-01" db="EMBL/GenBank/DDBJ databases">
        <authorList>
            <person name="Perkins V."/>
            <person name="Lessard M.-H."/>
            <person name="Dugat-Bony E."/>
            <person name="Frenette M."/>
            <person name="Labrie S."/>
        </authorList>
    </citation>
    <scope>NUCLEOTIDE SEQUENCE</scope>
    <source>
        <strain evidence="2">LMA-70</strain>
    </source>
</reference>
<evidence type="ECO:0000256" key="1">
    <source>
        <dbReference type="SAM" id="MobiDB-lite"/>
    </source>
</evidence>
<gene>
    <name evidence="2" type="ORF">DV451_004731</name>
</gene>
<name>A0A9P5G1F6_GEOCN</name>
<reference evidence="2" key="1">
    <citation type="journal article" date="2020" name="Front. Microbiol.">
        <title>Phenotypic and Genetic Characterization of the Cheese Ripening Yeast Geotrichum candidum.</title>
        <authorList>
            <person name="Perkins V."/>
            <person name="Vignola S."/>
            <person name="Lessard M.H."/>
            <person name="Plante P.L."/>
            <person name="Corbeil J."/>
            <person name="Dugat-Bony E."/>
            <person name="Frenette M."/>
            <person name="Labrie S."/>
        </authorList>
    </citation>
    <scope>NUCLEOTIDE SEQUENCE</scope>
    <source>
        <strain evidence="2">LMA-70</strain>
    </source>
</reference>
<proteinExistence type="predicted"/>
<feature type="region of interest" description="Disordered" evidence="1">
    <location>
        <begin position="496"/>
        <end position="527"/>
    </location>
</feature>
<dbReference type="Pfam" id="PF04001">
    <property type="entry name" value="Vhr1"/>
    <property type="match status" value="1"/>
</dbReference>
<accession>A0A9P5G1F6</accession>
<dbReference type="InterPro" id="IPR007147">
    <property type="entry name" value="TF_Vhr"/>
</dbReference>
<evidence type="ECO:0008006" key="4">
    <source>
        <dbReference type="Google" id="ProtNLM"/>
    </source>
</evidence>
<dbReference type="AlphaFoldDB" id="A0A9P5G1F6"/>
<evidence type="ECO:0000313" key="3">
    <source>
        <dbReference type="Proteomes" id="UP000750522"/>
    </source>
</evidence>
<comment type="caution">
    <text evidence="2">The sequence shown here is derived from an EMBL/GenBank/DDBJ whole genome shotgun (WGS) entry which is preliminary data.</text>
</comment>
<evidence type="ECO:0000313" key="2">
    <source>
        <dbReference type="EMBL" id="KAF5095249.1"/>
    </source>
</evidence>
<feature type="region of interest" description="Disordered" evidence="1">
    <location>
        <begin position="104"/>
        <end position="144"/>
    </location>
</feature>
<feature type="compositionally biased region" description="Polar residues" evidence="1">
    <location>
        <begin position="186"/>
        <end position="216"/>
    </location>
</feature>